<dbReference type="OrthoDB" id="422574at2759"/>
<dbReference type="InterPro" id="IPR040079">
    <property type="entry name" value="Glutathione_S-Trfase"/>
</dbReference>
<dbReference type="InterPro" id="IPR010987">
    <property type="entry name" value="Glutathione-S-Trfase_C-like"/>
</dbReference>
<dbReference type="SFLD" id="SFLDG00358">
    <property type="entry name" value="Main_(cytGST)"/>
    <property type="match status" value="1"/>
</dbReference>
<dbReference type="Pfam" id="PF02798">
    <property type="entry name" value="GST_N"/>
    <property type="match status" value="1"/>
</dbReference>
<dbReference type="PANTHER" id="PTHR44051:SF20">
    <property type="entry name" value="GLUTATHIONE TRANSFERASE 1 (EUROFUNG)"/>
    <property type="match status" value="1"/>
</dbReference>
<dbReference type="Pfam" id="PF13410">
    <property type="entry name" value="GST_C_2"/>
    <property type="match status" value="1"/>
</dbReference>
<dbReference type="SUPFAM" id="SSF52833">
    <property type="entry name" value="Thioredoxin-like"/>
    <property type="match status" value="1"/>
</dbReference>
<comment type="similarity">
    <text evidence="1">Belongs to the GST superfamily.</text>
</comment>
<evidence type="ECO:0000256" key="3">
    <source>
        <dbReference type="ARBA" id="ARBA00022679"/>
    </source>
</evidence>
<dbReference type="InterPro" id="IPR036249">
    <property type="entry name" value="Thioredoxin-like_sf"/>
</dbReference>
<proteinExistence type="inferred from homology"/>
<dbReference type="InterPro" id="IPR036282">
    <property type="entry name" value="Glutathione-S-Trfase_C_sf"/>
</dbReference>
<name>A0A6J3LW14_9PEZI</name>
<dbReference type="InterPro" id="IPR004045">
    <property type="entry name" value="Glutathione_S-Trfase_N"/>
</dbReference>
<reference evidence="8" key="3">
    <citation type="submission" date="2025-08" db="UniProtKB">
        <authorList>
            <consortium name="RefSeq"/>
        </authorList>
    </citation>
    <scope>IDENTIFICATION</scope>
    <source>
        <strain evidence="8">CBS 342.82</strain>
    </source>
</reference>
<gene>
    <name evidence="8" type="ORF">K489DRAFT_412777</name>
</gene>
<dbReference type="PANTHER" id="PTHR44051">
    <property type="entry name" value="GLUTATHIONE S-TRANSFERASE-RELATED"/>
    <property type="match status" value="1"/>
</dbReference>
<keyword evidence="3" id="KW-0808">Transferase</keyword>
<evidence type="ECO:0000256" key="1">
    <source>
        <dbReference type="ARBA" id="ARBA00007409"/>
    </source>
</evidence>
<evidence type="ECO:0000256" key="2">
    <source>
        <dbReference type="ARBA" id="ARBA00012452"/>
    </source>
</evidence>
<protein>
    <recommendedName>
        <fullName evidence="2">glutathione transferase</fullName>
        <ecNumber evidence="2">2.5.1.18</ecNumber>
    </recommendedName>
</protein>
<evidence type="ECO:0000256" key="4">
    <source>
        <dbReference type="ARBA" id="ARBA00047960"/>
    </source>
</evidence>
<dbReference type="PROSITE" id="PS50405">
    <property type="entry name" value="GST_CTER"/>
    <property type="match status" value="1"/>
</dbReference>
<accession>A0A6J3LW14</accession>
<dbReference type="EC" id="2.5.1.18" evidence="2"/>
<dbReference type="PROSITE" id="PS50404">
    <property type="entry name" value="GST_NTER"/>
    <property type="match status" value="1"/>
</dbReference>
<evidence type="ECO:0000313" key="7">
    <source>
        <dbReference type="Proteomes" id="UP000504637"/>
    </source>
</evidence>
<keyword evidence="7" id="KW-1185">Reference proteome</keyword>
<comment type="catalytic activity">
    <reaction evidence="4">
        <text>RX + glutathione = an S-substituted glutathione + a halide anion + H(+)</text>
        <dbReference type="Rhea" id="RHEA:16437"/>
        <dbReference type="ChEBI" id="CHEBI:15378"/>
        <dbReference type="ChEBI" id="CHEBI:16042"/>
        <dbReference type="ChEBI" id="CHEBI:17792"/>
        <dbReference type="ChEBI" id="CHEBI:57925"/>
        <dbReference type="ChEBI" id="CHEBI:90779"/>
        <dbReference type="EC" id="2.5.1.18"/>
    </reaction>
</comment>
<feature type="domain" description="GST C-terminal" evidence="6">
    <location>
        <begin position="98"/>
        <end position="235"/>
    </location>
</feature>
<evidence type="ECO:0000259" key="6">
    <source>
        <dbReference type="PROSITE" id="PS50405"/>
    </source>
</evidence>
<dbReference type="Proteomes" id="UP000504637">
    <property type="component" value="Unplaced"/>
</dbReference>
<dbReference type="RefSeq" id="XP_033456490.1">
    <property type="nucleotide sequence ID" value="XM_033607967.1"/>
</dbReference>
<dbReference type="SFLD" id="SFLDS00019">
    <property type="entry name" value="Glutathione_Transferase_(cytos"/>
    <property type="match status" value="1"/>
</dbReference>
<dbReference type="SUPFAM" id="SSF47616">
    <property type="entry name" value="GST C-terminal domain-like"/>
    <property type="match status" value="1"/>
</dbReference>
<dbReference type="GO" id="GO:0004364">
    <property type="term" value="F:glutathione transferase activity"/>
    <property type="evidence" value="ECO:0007669"/>
    <property type="project" value="UniProtKB-EC"/>
</dbReference>
<reference evidence="8" key="1">
    <citation type="submission" date="2020-01" db="EMBL/GenBank/DDBJ databases">
        <authorList>
            <consortium name="DOE Joint Genome Institute"/>
            <person name="Haridas S."/>
            <person name="Albert R."/>
            <person name="Binder M."/>
            <person name="Bloem J."/>
            <person name="Labutti K."/>
            <person name="Salamov A."/>
            <person name="Andreopoulos B."/>
            <person name="Baker S.E."/>
            <person name="Barry K."/>
            <person name="Bills G."/>
            <person name="Bluhm B.H."/>
            <person name="Cannon C."/>
            <person name="Castanera R."/>
            <person name="Culley D.E."/>
            <person name="Daum C."/>
            <person name="Ezra D."/>
            <person name="Gonzalez J.B."/>
            <person name="Henrissat B."/>
            <person name="Kuo A."/>
            <person name="Liang C."/>
            <person name="Lipzen A."/>
            <person name="Lutzoni F."/>
            <person name="Magnuson J."/>
            <person name="Mondo S."/>
            <person name="Nolan M."/>
            <person name="Ohm R."/>
            <person name="Pangilinan J."/>
            <person name="Park H.-J."/>
            <person name="Ramirez L."/>
            <person name="Alfaro M."/>
            <person name="Sun H."/>
            <person name="Tritt A."/>
            <person name="Yoshinaga Y."/>
            <person name="Zwiers L.-H."/>
            <person name="Turgeon B.G."/>
            <person name="Goodwin S.B."/>
            <person name="Spatafora J.W."/>
            <person name="Crous P.W."/>
            <person name="Grigoriev I.V."/>
        </authorList>
    </citation>
    <scope>NUCLEOTIDE SEQUENCE</scope>
    <source>
        <strain evidence="8">CBS 342.82</strain>
    </source>
</reference>
<dbReference type="GeneID" id="54365766"/>
<dbReference type="Gene3D" id="1.20.1050.130">
    <property type="match status" value="1"/>
</dbReference>
<organism evidence="8">
    <name type="scientific">Dissoconium aciculare CBS 342.82</name>
    <dbReference type="NCBI Taxonomy" id="1314786"/>
    <lineage>
        <taxon>Eukaryota</taxon>
        <taxon>Fungi</taxon>
        <taxon>Dikarya</taxon>
        <taxon>Ascomycota</taxon>
        <taxon>Pezizomycotina</taxon>
        <taxon>Dothideomycetes</taxon>
        <taxon>Dothideomycetidae</taxon>
        <taxon>Mycosphaerellales</taxon>
        <taxon>Dissoconiaceae</taxon>
        <taxon>Dissoconium</taxon>
    </lineage>
</organism>
<feature type="domain" description="GST N-terminal" evidence="5">
    <location>
        <begin position="8"/>
        <end position="92"/>
    </location>
</feature>
<evidence type="ECO:0000259" key="5">
    <source>
        <dbReference type="PROSITE" id="PS50404"/>
    </source>
</evidence>
<reference evidence="8" key="2">
    <citation type="submission" date="2020-04" db="EMBL/GenBank/DDBJ databases">
        <authorList>
            <consortium name="NCBI Genome Project"/>
        </authorList>
    </citation>
    <scope>NUCLEOTIDE SEQUENCE</scope>
    <source>
        <strain evidence="8">CBS 342.82</strain>
    </source>
</reference>
<sequence length="241" mass="28036">MSSLQPLILYRYHDGPIAPNPWKIVIFFYELNLTFEMRTLDRMDPEVRKSAPLVDITPNSRMPALVDPNKNVKLWESGAIIEYLLEVYDPDHRLSYATEPEKWQQNAWKHFQTSGQGPYIGQLSWFRFLHEEKLPSAISRYEAELRRILGVIDAHLARTGQPYLVGSKLSFADLMFVPYNILILMFFMGQSFAGEWKDKFPSCWAWHERLLQVESVQRAEAFVQKSATERPGKEAEVEAPK</sequence>
<evidence type="ECO:0000313" key="8">
    <source>
        <dbReference type="RefSeq" id="XP_033456490.1"/>
    </source>
</evidence>
<dbReference type="AlphaFoldDB" id="A0A6J3LW14"/>